<dbReference type="Proteomes" id="UP000660862">
    <property type="component" value="Unassembled WGS sequence"/>
</dbReference>
<organism evidence="2 3">
    <name type="scientific">Parapedobacter pyrenivorans</name>
    <dbReference type="NCBI Taxonomy" id="1305674"/>
    <lineage>
        <taxon>Bacteria</taxon>
        <taxon>Pseudomonadati</taxon>
        <taxon>Bacteroidota</taxon>
        <taxon>Sphingobacteriia</taxon>
        <taxon>Sphingobacteriales</taxon>
        <taxon>Sphingobacteriaceae</taxon>
        <taxon>Parapedobacter</taxon>
    </lineage>
</organism>
<proteinExistence type="predicted"/>
<sequence length="182" mass="20101">MYKILSGLTASLNDHLRIMFRLKEDIVLLSPLKDTSGNLPTNRVSICLTGIERETAGGISFGQRPAGQNKVGLSAPSWHLNVFVLIAVVFPEKQYGESIRILTAIISYLQKNTVLPLDDVDRPVSVDPVNLSSHDLSNLWSMMGISYIPSVFCRMRMLTIDEQEIIDLSAVVGEQQLDTGTV</sequence>
<evidence type="ECO:0000259" key="1">
    <source>
        <dbReference type="Pfam" id="PF14065"/>
    </source>
</evidence>
<keyword evidence="3" id="KW-1185">Reference proteome</keyword>
<reference evidence="2" key="1">
    <citation type="journal article" date="2014" name="Int. J. Syst. Evol. Microbiol.">
        <title>Complete genome sequence of Corynebacterium casei LMG S-19264T (=DSM 44701T), isolated from a smear-ripened cheese.</title>
        <authorList>
            <consortium name="US DOE Joint Genome Institute (JGI-PGF)"/>
            <person name="Walter F."/>
            <person name="Albersmeier A."/>
            <person name="Kalinowski J."/>
            <person name="Ruckert C."/>
        </authorList>
    </citation>
    <scope>NUCLEOTIDE SEQUENCE</scope>
    <source>
        <strain evidence="2">CGMCC 1.12195</strain>
    </source>
</reference>
<accession>A0A917ME98</accession>
<gene>
    <name evidence="2" type="ORF">GCM10007415_29140</name>
</gene>
<comment type="caution">
    <text evidence="2">The sequence shown here is derived from an EMBL/GenBank/DDBJ whole genome shotgun (WGS) entry which is preliminary data.</text>
</comment>
<name>A0A917ME98_9SPHI</name>
<dbReference type="AlphaFoldDB" id="A0A917ME98"/>
<dbReference type="InterPro" id="IPR025351">
    <property type="entry name" value="Pvc16_N"/>
</dbReference>
<feature type="domain" description="Pvc16 N-terminal" evidence="1">
    <location>
        <begin position="9"/>
        <end position="166"/>
    </location>
</feature>
<evidence type="ECO:0000313" key="2">
    <source>
        <dbReference type="EMBL" id="GGG92511.1"/>
    </source>
</evidence>
<dbReference type="RefSeq" id="WP_262892487.1">
    <property type="nucleotide sequence ID" value="NZ_BMER01000003.1"/>
</dbReference>
<protein>
    <recommendedName>
        <fullName evidence="1">Pvc16 N-terminal domain-containing protein</fullName>
    </recommendedName>
</protein>
<dbReference type="Pfam" id="PF14065">
    <property type="entry name" value="Pvc16_N"/>
    <property type="match status" value="1"/>
</dbReference>
<reference evidence="2" key="2">
    <citation type="submission" date="2020-09" db="EMBL/GenBank/DDBJ databases">
        <authorList>
            <person name="Sun Q."/>
            <person name="Zhou Y."/>
        </authorList>
    </citation>
    <scope>NUCLEOTIDE SEQUENCE</scope>
    <source>
        <strain evidence="2">CGMCC 1.12195</strain>
    </source>
</reference>
<dbReference type="EMBL" id="BMER01000003">
    <property type="protein sequence ID" value="GGG92511.1"/>
    <property type="molecule type" value="Genomic_DNA"/>
</dbReference>
<evidence type="ECO:0000313" key="3">
    <source>
        <dbReference type="Proteomes" id="UP000660862"/>
    </source>
</evidence>